<accession>A0A0N4X1A7</accession>
<dbReference type="EMBL" id="UZAF01020329">
    <property type="protein sequence ID" value="VDO68874.1"/>
    <property type="molecule type" value="Genomic_DNA"/>
</dbReference>
<keyword evidence="1" id="KW-0472">Membrane</keyword>
<gene>
    <name evidence="2" type="ORF">HPLM_LOCUS18086</name>
</gene>
<organism evidence="4">
    <name type="scientific">Haemonchus placei</name>
    <name type="common">Barber's pole worm</name>
    <dbReference type="NCBI Taxonomy" id="6290"/>
    <lineage>
        <taxon>Eukaryota</taxon>
        <taxon>Metazoa</taxon>
        <taxon>Ecdysozoa</taxon>
        <taxon>Nematoda</taxon>
        <taxon>Chromadorea</taxon>
        <taxon>Rhabditida</taxon>
        <taxon>Rhabditina</taxon>
        <taxon>Rhabditomorpha</taxon>
        <taxon>Strongyloidea</taxon>
        <taxon>Trichostrongylidae</taxon>
        <taxon>Haemonchus</taxon>
    </lineage>
</organism>
<reference evidence="2 3" key="2">
    <citation type="submission" date="2018-11" db="EMBL/GenBank/DDBJ databases">
        <authorList>
            <consortium name="Pathogen Informatics"/>
        </authorList>
    </citation>
    <scope>NUCLEOTIDE SEQUENCE [LARGE SCALE GENOMIC DNA]</scope>
    <source>
        <strain evidence="2 3">MHpl1</strain>
    </source>
</reference>
<feature type="transmembrane region" description="Helical" evidence="1">
    <location>
        <begin position="51"/>
        <end position="71"/>
    </location>
</feature>
<evidence type="ECO:0000256" key="1">
    <source>
        <dbReference type="SAM" id="Phobius"/>
    </source>
</evidence>
<evidence type="ECO:0000313" key="4">
    <source>
        <dbReference type="WBParaSite" id="HPLM_0001809401-mRNA-1"/>
    </source>
</evidence>
<dbReference type="Proteomes" id="UP000268014">
    <property type="component" value="Unassembled WGS sequence"/>
</dbReference>
<protein>
    <submittedName>
        <fullName evidence="4">7TM_GPCR_Srx domain-containing protein</fullName>
    </submittedName>
</protein>
<dbReference type="WBParaSite" id="HPLM_0001809401-mRNA-1">
    <property type="protein sequence ID" value="HPLM_0001809401-mRNA-1"/>
    <property type="gene ID" value="HPLM_0001809401"/>
</dbReference>
<reference evidence="4" key="1">
    <citation type="submission" date="2017-02" db="UniProtKB">
        <authorList>
            <consortium name="WormBaseParasite"/>
        </authorList>
    </citation>
    <scope>IDENTIFICATION</scope>
</reference>
<feature type="transmembrane region" description="Helical" evidence="1">
    <location>
        <begin position="83"/>
        <end position="106"/>
    </location>
</feature>
<evidence type="ECO:0000313" key="3">
    <source>
        <dbReference type="Proteomes" id="UP000268014"/>
    </source>
</evidence>
<name>A0A0N4X1A7_HAEPC</name>
<dbReference type="AlphaFoldDB" id="A0A0N4X1A7"/>
<evidence type="ECO:0000313" key="2">
    <source>
        <dbReference type="EMBL" id="VDO68874.1"/>
    </source>
</evidence>
<keyword evidence="1" id="KW-0812">Transmembrane</keyword>
<keyword evidence="3" id="KW-1185">Reference proteome</keyword>
<keyword evidence="1" id="KW-1133">Transmembrane helix</keyword>
<proteinExistence type="predicted"/>
<sequence>MTSIDGSFTVHFVGPIFALRRTVAKLSDWNILITTLACEHSLVLGLFAEHFVFTVGTLAFSITTLIGRNAFTTLRTVEQTVAANFAVSFVGAIAALSYSIASSPYIYALLGHNASKLISCAESSSFNTTALNVVVVVAVLCTENVINKPLKARTVL</sequence>